<evidence type="ECO:0000256" key="4">
    <source>
        <dbReference type="ARBA" id="ARBA00023157"/>
    </source>
</evidence>
<name>A0A336M3I5_CULSO</name>
<evidence type="ECO:0000256" key="5">
    <source>
        <dbReference type="ARBA" id="ARBA00023180"/>
    </source>
</evidence>
<dbReference type="InterPro" id="IPR029058">
    <property type="entry name" value="AB_hydrolase_fold"/>
</dbReference>
<dbReference type="VEuPathDB" id="VectorBase:CSON009191"/>
<dbReference type="EMBL" id="UFQT01000360">
    <property type="protein sequence ID" value="SSX23499.1"/>
    <property type="molecule type" value="Genomic_DNA"/>
</dbReference>
<dbReference type="InterPro" id="IPR019826">
    <property type="entry name" value="Carboxylesterase_B_AS"/>
</dbReference>
<proteinExistence type="inferred from homology"/>
<sequence length="568" mass="64435">MFTSNYEFILNILKYIKFSLIFQAIFAIENPIVQTNYGPVRGNVRMTDIGKGYYSFLHIPYVIQPKGEFRFRDPVPVKPWNDTLDCTREGPSCFTFERKKIGGSDECLGINVFTPNLSPGELLPVFVWIHGGAFVGGSSSQLAYGPDYIVEKDVILVSMNYRLNIIGFLSLKDPKVGVPGNAGLKDQTMALKWIKENIMHFGGDPNKITLAGESAGGSSVHYHMISPLSKGLFNRAIVMSGTAFNPWAVATKNYDRYFKKFLISLGLNGTEDDQLIFNKINETPSKRLMELNAQLLDLKDMLFDTQLESIFLPQVEQYESEMTFLSKSVLELGRDPWSKDIDAIFGGNANEGLLFYAFTPMTNELGMINEDNSLLLLPELRNKLNADEAQVKGKILKELYFKNSTVNDQTLPNFMDYSTDAKFWHGIYRAFMQRPMGDGKGKTYIYRLNVDPSHHVPIPYKLLRKVNKIPHMKGTAHGEDIFLLFKTLIGRRLKPGNDNYVAQQEFLNHLMNFTKYGNVSSIWPALSGEDKNSIQSMEINRTGSTVHELANMKEIFIWNSLYDDNELL</sequence>
<evidence type="ECO:0000256" key="1">
    <source>
        <dbReference type="ARBA" id="ARBA00005964"/>
    </source>
</evidence>
<dbReference type="EC" id="3.1.1.-" evidence="6"/>
<dbReference type="PANTHER" id="PTHR11559">
    <property type="entry name" value="CARBOXYLESTERASE"/>
    <property type="match status" value="1"/>
</dbReference>
<keyword evidence="5" id="KW-0325">Glycoprotein</keyword>
<accession>A0A336M3I5</accession>
<dbReference type="AlphaFoldDB" id="A0A336M3I5"/>
<dbReference type="Pfam" id="PF00135">
    <property type="entry name" value="COesterase"/>
    <property type="match status" value="1"/>
</dbReference>
<dbReference type="InterPro" id="IPR002018">
    <property type="entry name" value="CarbesteraseB"/>
</dbReference>
<comment type="similarity">
    <text evidence="1 6">Belongs to the type-B carboxylesterase/lipase family.</text>
</comment>
<evidence type="ECO:0000259" key="7">
    <source>
        <dbReference type="Pfam" id="PF00135"/>
    </source>
</evidence>
<dbReference type="SUPFAM" id="SSF53474">
    <property type="entry name" value="alpha/beta-Hydrolases"/>
    <property type="match status" value="1"/>
</dbReference>
<protein>
    <recommendedName>
        <fullName evidence="6">Carboxylic ester hydrolase</fullName>
        <ecNumber evidence="6">3.1.1.-</ecNumber>
    </recommendedName>
</protein>
<gene>
    <name evidence="9" type="primary">CSON009191</name>
</gene>
<reference evidence="8" key="1">
    <citation type="submission" date="2018-04" db="EMBL/GenBank/DDBJ databases">
        <authorList>
            <person name="Go L.Y."/>
            <person name="Mitchell J.A."/>
        </authorList>
    </citation>
    <scope>NUCLEOTIDE SEQUENCE</scope>
    <source>
        <tissue evidence="8">Whole organism</tissue>
    </source>
</reference>
<evidence type="ECO:0000256" key="6">
    <source>
        <dbReference type="RuleBase" id="RU361235"/>
    </source>
</evidence>
<dbReference type="OMA" id="QANEREM"/>
<keyword evidence="3 6" id="KW-0378">Hydrolase</keyword>
<organism evidence="9">
    <name type="scientific">Culicoides sonorensis</name>
    <name type="common">Biting midge</name>
    <dbReference type="NCBI Taxonomy" id="179676"/>
    <lineage>
        <taxon>Eukaryota</taxon>
        <taxon>Metazoa</taxon>
        <taxon>Ecdysozoa</taxon>
        <taxon>Arthropoda</taxon>
        <taxon>Hexapoda</taxon>
        <taxon>Insecta</taxon>
        <taxon>Pterygota</taxon>
        <taxon>Neoptera</taxon>
        <taxon>Endopterygota</taxon>
        <taxon>Diptera</taxon>
        <taxon>Nematocera</taxon>
        <taxon>Chironomoidea</taxon>
        <taxon>Ceratopogonidae</taxon>
        <taxon>Ceratopogoninae</taxon>
        <taxon>Culicoides</taxon>
        <taxon>Monoculicoides</taxon>
    </lineage>
</organism>
<evidence type="ECO:0000256" key="2">
    <source>
        <dbReference type="ARBA" id="ARBA00022487"/>
    </source>
</evidence>
<reference evidence="9" key="2">
    <citation type="submission" date="2018-07" db="EMBL/GenBank/DDBJ databases">
        <authorList>
            <person name="Quirk P.G."/>
            <person name="Krulwich T.A."/>
        </authorList>
    </citation>
    <scope>NUCLEOTIDE SEQUENCE</scope>
</reference>
<dbReference type="EMBL" id="UFQS01000360">
    <property type="protein sequence ID" value="SSX03133.1"/>
    <property type="molecule type" value="Genomic_DNA"/>
</dbReference>
<dbReference type="Gene3D" id="3.40.50.1820">
    <property type="entry name" value="alpha/beta hydrolase"/>
    <property type="match status" value="1"/>
</dbReference>
<evidence type="ECO:0000313" key="8">
    <source>
        <dbReference type="EMBL" id="SSX03133.1"/>
    </source>
</evidence>
<keyword evidence="2" id="KW-0719">Serine esterase</keyword>
<dbReference type="GO" id="GO:0052689">
    <property type="term" value="F:carboxylic ester hydrolase activity"/>
    <property type="evidence" value="ECO:0007669"/>
    <property type="project" value="UniProtKB-KW"/>
</dbReference>
<evidence type="ECO:0000313" key="9">
    <source>
        <dbReference type="EMBL" id="SSX23499.1"/>
    </source>
</evidence>
<dbReference type="InterPro" id="IPR050309">
    <property type="entry name" value="Type-B_Carboxylest/Lipase"/>
</dbReference>
<keyword evidence="4" id="KW-1015">Disulfide bond</keyword>
<feature type="domain" description="Carboxylesterase type B" evidence="7">
    <location>
        <begin position="30"/>
        <end position="549"/>
    </location>
</feature>
<evidence type="ECO:0000256" key="3">
    <source>
        <dbReference type="ARBA" id="ARBA00022801"/>
    </source>
</evidence>
<dbReference type="PROSITE" id="PS00122">
    <property type="entry name" value="CARBOXYLESTERASE_B_1"/>
    <property type="match status" value="1"/>
</dbReference>